<comment type="caution">
    <text evidence="1">The sequence shown here is derived from an EMBL/GenBank/DDBJ whole genome shotgun (WGS) entry which is preliminary data.</text>
</comment>
<reference evidence="1" key="1">
    <citation type="submission" date="2021-06" db="EMBL/GenBank/DDBJ databases">
        <title>Parelaphostrongylus tenuis whole genome reference sequence.</title>
        <authorList>
            <person name="Garwood T.J."/>
            <person name="Larsen P.A."/>
            <person name="Fountain-Jones N.M."/>
            <person name="Garbe J.R."/>
            <person name="Macchietto M.G."/>
            <person name="Kania S.A."/>
            <person name="Gerhold R.W."/>
            <person name="Richards J.E."/>
            <person name="Wolf T.M."/>
        </authorList>
    </citation>
    <scope>NUCLEOTIDE SEQUENCE</scope>
    <source>
        <strain evidence="1">MNPRO001-30</strain>
        <tissue evidence="1">Meninges</tissue>
    </source>
</reference>
<gene>
    <name evidence="1" type="ORF">KIN20_025349</name>
</gene>
<sequence length="100" mass="11007">MLDTRLAYNGIRAVAILSRMGICLPIKSPGIPNEPNLLTYSAHCGLFGDILVMASYNFRSSIMEAVFFNASAQEQTTKDTIAFESSSPRIQQLLEDLSFS</sequence>
<evidence type="ECO:0000313" key="2">
    <source>
        <dbReference type="Proteomes" id="UP001196413"/>
    </source>
</evidence>
<protein>
    <submittedName>
        <fullName evidence="1">Uncharacterized protein</fullName>
    </submittedName>
</protein>
<name>A0AAD5N968_PARTN</name>
<organism evidence="1 2">
    <name type="scientific">Parelaphostrongylus tenuis</name>
    <name type="common">Meningeal worm</name>
    <dbReference type="NCBI Taxonomy" id="148309"/>
    <lineage>
        <taxon>Eukaryota</taxon>
        <taxon>Metazoa</taxon>
        <taxon>Ecdysozoa</taxon>
        <taxon>Nematoda</taxon>
        <taxon>Chromadorea</taxon>
        <taxon>Rhabditida</taxon>
        <taxon>Rhabditina</taxon>
        <taxon>Rhabditomorpha</taxon>
        <taxon>Strongyloidea</taxon>
        <taxon>Metastrongylidae</taxon>
        <taxon>Parelaphostrongylus</taxon>
    </lineage>
</organism>
<dbReference type="EMBL" id="JAHQIW010005183">
    <property type="protein sequence ID" value="KAJ1365122.1"/>
    <property type="molecule type" value="Genomic_DNA"/>
</dbReference>
<proteinExistence type="predicted"/>
<accession>A0AAD5N968</accession>
<dbReference type="AlphaFoldDB" id="A0AAD5N968"/>
<evidence type="ECO:0000313" key="1">
    <source>
        <dbReference type="EMBL" id="KAJ1365122.1"/>
    </source>
</evidence>
<keyword evidence="2" id="KW-1185">Reference proteome</keyword>
<dbReference type="Proteomes" id="UP001196413">
    <property type="component" value="Unassembled WGS sequence"/>
</dbReference>